<protein>
    <submittedName>
        <fullName evidence="1">Uncharacterized protein</fullName>
    </submittedName>
</protein>
<sequence>MLLLQWNIHIKGVNGEGRQNTEKSFRKISSTNEHNYFNVSKKISSLTRTFGRSYLFHFILFFYDQD</sequence>
<dbReference type="EMBL" id="KQ417213">
    <property type="protein sequence ID" value="KOF93211.1"/>
    <property type="molecule type" value="Genomic_DNA"/>
</dbReference>
<name>A0A0L8HVI8_OCTBM</name>
<gene>
    <name evidence="1" type="ORF">OCBIM_22004915mg</name>
</gene>
<reference evidence="1" key="1">
    <citation type="submission" date="2015-07" db="EMBL/GenBank/DDBJ databases">
        <title>MeaNS - Measles Nucleotide Surveillance Program.</title>
        <authorList>
            <person name="Tran T."/>
            <person name="Druce J."/>
        </authorList>
    </citation>
    <scope>NUCLEOTIDE SEQUENCE</scope>
    <source>
        <strain evidence="1">UCB-OBI-ISO-001</strain>
        <tissue evidence="1">Gonad</tissue>
    </source>
</reference>
<proteinExistence type="predicted"/>
<evidence type="ECO:0000313" key="1">
    <source>
        <dbReference type="EMBL" id="KOF93211.1"/>
    </source>
</evidence>
<dbReference type="AlphaFoldDB" id="A0A0L8HVI8"/>
<organism evidence="1">
    <name type="scientific">Octopus bimaculoides</name>
    <name type="common">California two-spotted octopus</name>
    <dbReference type="NCBI Taxonomy" id="37653"/>
    <lineage>
        <taxon>Eukaryota</taxon>
        <taxon>Metazoa</taxon>
        <taxon>Spiralia</taxon>
        <taxon>Lophotrochozoa</taxon>
        <taxon>Mollusca</taxon>
        <taxon>Cephalopoda</taxon>
        <taxon>Coleoidea</taxon>
        <taxon>Octopodiformes</taxon>
        <taxon>Octopoda</taxon>
        <taxon>Incirrata</taxon>
        <taxon>Octopodidae</taxon>
        <taxon>Octopus</taxon>
    </lineage>
</organism>
<accession>A0A0L8HVI8</accession>